<gene>
    <name evidence="1" type="ORF">SAMN04489757_10295</name>
</gene>
<name>A0A1I5C314_9FIRM</name>
<dbReference type="RefSeq" id="WP_091683943.1">
    <property type="nucleotide sequence ID" value="NZ_BAABFM010000017.1"/>
</dbReference>
<evidence type="ECO:0000313" key="2">
    <source>
        <dbReference type="Proteomes" id="UP000198806"/>
    </source>
</evidence>
<organism evidence="1 2">
    <name type="scientific">Anaerocolumna aminovalerica</name>
    <dbReference type="NCBI Taxonomy" id="1527"/>
    <lineage>
        <taxon>Bacteria</taxon>
        <taxon>Bacillati</taxon>
        <taxon>Bacillota</taxon>
        <taxon>Clostridia</taxon>
        <taxon>Lachnospirales</taxon>
        <taxon>Lachnospiraceae</taxon>
        <taxon>Anaerocolumna</taxon>
    </lineage>
</organism>
<dbReference type="EMBL" id="FOWD01000002">
    <property type="protein sequence ID" value="SFN81317.1"/>
    <property type="molecule type" value="Genomic_DNA"/>
</dbReference>
<dbReference type="OrthoDB" id="2083716at2"/>
<protein>
    <submittedName>
        <fullName evidence="1">Uncharacterized protein</fullName>
    </submittedName>
</protein>
<dbReference type="Proteomes" id="UP000198806">
    <property type="component" value="Unassembled WGS sequence"/>
</dbReference>
<sequence>MPKLKKSHFYYGAILDAIFQYNEDASPALILNDEDTRQAYKILTNTSRQECIVFFKYASQPKAFNRNENYSSWLFTFSDDDKERIYNYYNNDHLPVFIYLLCSKKELKNSEIVVLKYDEFLKVEDNKSITIGVEKNKNSFYLFLPISRSKDDAIQIQRNRIEKTFDELINEVIKEKPRLYRQKQMKRDKMTFESLIFNELLIYSQSSNCPICDHKLETCTISNEKDKIIARKCSGCMHIFLNKKQYKKVYEYTGGRKLIADLSIMDFEDEQLELEDNVNPKGEFEKIKLKDTKTDTIYFMNKESTKCPIHNSKMDVKLMNFGKKIKDTIYFCRQCNKHIVSKSHMDYLLRQSKNCYELKKIKYIELEHI</sequence>
<evidence type="ECO:0000313" key="1">
    <source>
        <dbReference type="EMBL" id="SFN81317.1"/>
    </source>
</evidence>
<reference evidence="1 2" key="1">
    <citation type="submission" date="2016-10" db="EMBL/GenBank/DDBJ databases">
        <authorList>
            <person name="de Groot N.N."/>
        </authorList>
    </citation>
    <scope>NUCLEOTIDE SEQUENCE [LARGE SCALE GENOMIC DNA]</scope>
    <source>
        <strain evidence="1 2">DSM 1283</strain>
    </source>
</reference>
<dbReference type="AlphaFoldDB" id="A0A1I5C314"/>
<proteinExistence type="predicted"/>
<accession>A0A1I5C314</accession>
<keyword evidence="2" id="KW-1185">Reference proteome</keyword>